<gene>
    <name evidence="1" type="ORF">DMN91_011430</name>
</gene>
<sequence length="40" mass="4845">MVENTGTIWFGRLVWVSGDQPRKFWYVSAQRENVWTPRVF</sequence>
<comment type="caution">
    <text evidence="1">The sequence shown here is derived from an EMBL/GenBank/DDBJ whole genome shotgun (WGS) entry which is preliminary data.</text>
</comment>
<evidence type="ECO:0000313" key="1">
    <source>
        <dbReference type="EMBL" id="RLU15675.1"/>
    </source>
</evidence>
<reference evidence="1 2" key="1">
    <citation type="journal article" date="2018" name="Genome Res.">
        <title>The genomic architecture and molecular evolution of ant odorant receptors.</title>
        <authorList>
            <person name="McKenzie S.K."/>
            <person name="Kronauer D.J.C."/>
        </authorList>
    </citation>
    <scope>NUCLEOTIDE SEQUENCE [LARGE SCALE GENOMIC DNA]</scope>
    <source>
        <strain evidence="1">Clonal line C1</strain>
    </source>
</reference>
<proteinExistence type="predicted"/>
<protein>
    <submittedName>
        <fullName evidence="1">Uncharacterized protein</fullName>
    </submittedName>
</protein>
<name>A0A3L8D5E5_OOCBI</name>
<dbReference type="EMBL" id="QOIP01000012">
    <property type="protein sequence ID" value="RLU15675.1"/>
    <property type="molecule type" value="Genomic_DNA"/>
</dbReference>
<accession>A0A3L8D5E5</accession>
<dbReference type="Proteomes" id="UP000279307">
    <property type="component" value="Chromosome 12"/>
</dbReference>
<organism evidence="1 2">
    <name type="scientific">Ooceraea biroi</name>
    <name type="common">Clonal raider ant</name>
    <name type="synonym">Cerapachys biroi</name>
    <dbReference type="NCBI Taxonomy" id="2015173"/>
    <lineage>
        <taxon>Eukaryota</taxon>
        <taxon>Metazoa</taxon>
        <taxon>Ecdysozoa</taxon>
        <taxon>Arthropoda</taxon>
        <taxon>Hexapoda</taxon>
        <taxon>Insecta</taxon>
        <taxon>Pterygota</taxon>
        <taxon>Neoptera</taxon>
        <taxon>Endopterygota</taxon>
        <taxon>Hymenoptera</taxon>
        <taxon>Apocrita</taxon>
        <taxon>Aculeata</taxon>
        <taxon>Formicoidea</taxon>
        <taxon>Formicidae</taxon>
        <taxon>Dorylinae</taxon>
        <taxon>Ooceraea</taxon>
    </lineage>
</organism>
<evidence type="ECO:0000313" key="2">
    <source>
        <dbReference type="Proteomes" id="UP000279307"/>
    </source>
</evidence>
<feature type="non-terminal residue" evidence="1">
    <location>
        <position position="40"/>
    </location>
</feature>
<dbReference type="AlphaFoldDB" id="A0A3L8D5E5"/>